<reference evidence="2" key="1">
    <citation type="journal article" date="2023" name="Science">
        <title>Genome structures resolve the early diversification of teleost fishes.</title>
        <authorList>
            <person name="Parey E."/>
            <person name="Louis A."/>
            <person name="Montfort J."/>
            <person name="Bouchez O."/>
            <person name="Roques C."/>
            <person name="Iampietro C."/>
            <person name="Lluch J."/>
            <person name="Castinel A."/>
            <person name="Donnadieu C."/>
            <person name="Desvignes T."/>
            <person name="Floi Bucao C."/>
            <person name="Jouanno E."/>
            <person name="Wen M."/>
            <person name="Mejri S."/>
            <person name="Dirks R."/>
            <person name="Jansen H."/>
            <person name="Henkel C."/>
            <person name="Chen W.J."/>
            <person name="Zahm M."/>
            <person name="Cabau C."/>
            <person name="Klopp C."/>
            <person name="Thompson A.W."/>
            <person name="Robinson-Rechavi M."/>
            <person name="Braasch I."/>
            <person name="Lecointre G."/>
            <person name="Bobe J."/>
            <person name="Postlethwait J.H."/>
            <person name="Berthelot C."/>
            <person name="Roest Crollius H."/>
            <person name="Guiguen Y."/>
        </authorList>
    </citation>
    <scope>NUCLEOTIDE SEQUENCE</scope>
    <source>
        <strain evidence="2">WJC10195</strain>
    </source>
</reference>
<proteinExistence type="predicted"/>
<feature type="region of interest" description="Disordered" evidence="1">
    <location>
        <begin position="1"/>
        <end position="23"/>
    </location>
</feature>
<sequence>MKTRTHKELMPMRSGRRRGGMTGKREPLERIWLEDVSIAERKAMILQRVKERDLCHHLKDRRPKILPPLFPNLQLVRQTPLPLFHHHPRVPANHVRVITKMANHRAAEARLAGA</sequence>
<evidence type="ECO:0000313" key="3">
    <source>
        <dbReference type="Proteomes" id="UP001152622"/>
    </source>
</evidence>
<name>A0A9Q1IVW9_SYNKA</name>
<gene>
    <name evidence="2" type="ORF">SKAU_G00225160</name>
</gene>
<organism evidence="2 3">
    <name type="scientific">Synaphobranchus kaupii</name>
    <name type="common">Kaup's arrowtooth eel</name>
    <dbReference type="NCBI Taxonomy" id="118154"/>
    <lineage>
        <taxon>Eukaryota</taxon>
        <taxon>Metazoa</taxon>
        <taxon>Chordata</taxon>
        <taxon>Craniata</taxon>
        <taxon>Vertebrata</taxon>
        <taxon>Euteleostomi</taxon>
        <taxon>Actinopterygii</taxon>
        <taxon>Neopterygii</taxon>
        <taxon>Teleostei</taxon>
        <taxon>Anguilliformes</taxon>
        <taxon>Synaphobranchidae</taxon>
        <taxon>Synaphobranchus</taxon>
    </lineage>
</organism>
<keyword evidence="3" id="KW-1185">Reference proteome</keyword>
<comment type="caution">
    <text evidence="2">The sequence shown here is derived from an EMBL/GenBank/DDBJ whole genome shotgun (WGS) entry which is preliminary data.</text>
</comment>
<dbReference type="EMBL" id="JAINUF010000007">
    <property type="protein sequence ID" value="KAJ8354949.1"/>
    <property type="molecule type" value="Genomic_DNA"/>
</dbReference>
<dbReference type="Proteomes" id="UP001152622">
    <property type="component" value="Chromosome 7"/>
</dbReference>
<evidence type="ECO:0000256" key="1">
    <source>
        <dbReference type="SAM" id="MobiDB-lite"/>
    </source>
</evidence>
<accession>A0A9Q1IVW9</accession>
<dbReference type="AlphaFoldDB" id="A0A9Q1IVW9"/>
<feature type="compositionally biased region" description="Basic and acidic residues" evidence="1">
    <location>
        <begin position="1"/>
        <end position="10"/>
    </location>
</feature>
<protein>
    <submittedName>
        <fullName evidence="2">Uncharacterized protein</fullName>
    </submittedName>
</protein>
<evidence type="ECO:0000313" key="2">
    <source>
        <dbReference type="EMBL" id="KAJ8354949.1"/>
    </source>
</evidence>